<evidence type="ECO:0000256" key="1">
    <source>
        <dbReference type="SAM" id="MobiDB-lite"/>
    </source>
</evidence>
<keyword evidence="2" id="KW-0648">Protein biosynthesis</keyword>
<sequence>GYRSRVSLFHRRNAGGDRCRAGCDAPVLPPGPVRHLRNATAERAPRRPDGDRRQRRLDHRRDQGRQGGPRRRLQMDRLSRLLRPLLLGGAPGARGHARAGSVPARRSGPDRRRPLRRRHRPPGGRSPACSGTAQGRSATLRAAGGAASVGADRPLVWRRLL</sequence>
<keyword evidence="2" id="KW-0251">Elongation factor</keyword>
<feature type="region of interest" description="Disordered" evidence="1">
    <location>
        <begin position="22"/>
        <end position="148"/>
    </location>
</feature>
<protein>
    <submittedName>
        <fullName evidence="2">Transcription elongation factor</fullName>
    </submittedName>
</protein>
<evidence type="ECO:0000313" key="2">
    <source>
        <dbReference type="EMBL" id="CAA9507437.1"/>
    </source>
</evidence>
<accession>A0A6J4SX10</accession>
<feature type="non-terminal residue" evidence="2">
    <location>
        <position position="161"/>
    </location>
</feature>
<feature type="compositionally biased region" description="Basic and acidic residues" evidence="1">
    <location>
        <begin position="43"/>
        <end position="52"/>
    </location>
</feature>
<dbReference type="AlphaFoldDB" id="A0A6J4SX10"/>
<organism evidence="2">
    <name type="scientific">uncultured Sphingomonas sp</name>
    <dbReference type="NCBI Taxonomy" id="158754"/>
    <lineage>
        <taxon>Bacteria</taxon>
        <taxon>Pseudomonadati</taxon>
        <taxon>Pseudomonadota</taxon>
        <taxon>Alphaproteobacteria</taxon>
        <taxon>Sphingomonadales</taxon>
        <taxon>Sphingomonadaceae</taxon>
        <taxon>Sphingomonas</taxon>
        <taxon>environmental samples</taxon>
    </lineage>
</organism>
<name>A0A6J4SX10_9SPHN</name>
<proteinExistence type="predicted"/>
<dbReference type="GO" id="GO:0003746">
    <property type="term" value="F:translation elongation factor activity"/>
    <property type="evidence" value="ECO:0007669"/>
    <property type="project" value="UniProtKB-KW"/>
</dbReference>
<gene>
    <name evidence="2" type="ORF">AVDCRST_MAG44-1180</name>
</gene>
<dbReference type="EMBL" id="CADCVY010000079">
    <property type="protein sequence ID" value="CAA9507437.1"/>
    <property type="molecule type" value="Genomic_DNA"/>
</dbReference>
<feature type="non-terminal residue" evidence="2">
    <location>
        <position position="1"/>
    </location>
</feature>
<feature type="compositionally biased region" description="Basic residues" evidence="1">
    <location>
        <begin position="113"/>
        <end position="122"/>
    </location>
</feature>
<reference evidence="2" key="1">
    <citation type="submission" date="2020-02" db="EMBL/GenBank/DDBJ databases">
        <authorList>
            <person name="Meier V. D."/>
        </authorList>
    </citation>
    <scope>NUCLEOTIDE SEQUENCE</scope>
    <source>
        <strain evidence="2">AVDCRST_MAG44</strain>
    </source>
</reference>